<comment type="caution">
    <text evidence="1">The sequence shown here is derived from an EMBL/GenBank/DDBJ whole genome shotgun (WGS) entry which is preliminary data.</text>
</comment>
<proteinExistence type="predicted"/>
<evidence type="ECO:0000313" key="1">
    <source>
        <dbReference type="EMBL" id="KAI4861869.1"/>
    </source>
</evidence>
<name>A0ACB9YSB4_9PEZI</name>
<organism evidence="1 2">
    <name type="scientific">Hypoxylon rubiginosum</name>
    <dbReference type="NCBI Taxonomy" id="110542"/>
    <lineage>
        <taxon>Eukaryota</taxon>
        <taxon>Fungi</taxon>
        <taxon>Dikarya</taxon>
        <taxon>Ascomycota</taxon>
        <taxon>Pezizomycotina</taxon>
        <taxon>Sordariomycetes</taxon>
        <taxon>Xylariomycetidae</taxon>
        <taxon>Xylariales</taxon>
        <taxon>Hypoxylaceae</taxon>
        <taxon>Hypoxylon</taxon>
    </lineage>
</organism>
<dbReference type="Proteomes" id="UP001497700">
    <property type="component" value="Unassembled WGS sequence"/>
</dbReference>
<reference evidence="1 2" key="1">
    <citation type="journal article" date="2022" name="New Phytol.">
        <title>Ecological generalism drives hyperdiversity of secondary metabolite gene clusters in xylarialean endophytes.</title>
        <authorList>
            <person name="Franco M.E.E."/>
            <person name="Wisecaver J.H."/>
            <person name="Arnold A.E."/>
            <person name="Ju Y.M."/>
            <person name="Slot J.C."/>
            <person name="Ahrendt S."/>
            <person name="Moore L.P."/>
            <person name="Eastman K.E."/>
            <person name="Scott K."/>
            <person name="Konkel Z."/>
            <person name="Mondo S.J."/>
            <person name="Kuo A."/>
            <person name="Hayes R.D."/>
            <person name="Haridas S."/>
            <person name="Andreopoulos B."/>
            <person name="Riley R."/>
            <person name="LaButti K."/>
            <person name="Pangilinan J."/>
            <person name="Lipzen A."/>
            <person name="Amirebrahimi M."/>
            <person name="Yan J."/>
            <person name="Adam C."/>
            <person name="Keymanesh K."/>
            <person name="Ng V."/>
            <person name="Louie K."/>
            <person name="Northen T."/>
            <person name="Drula E."/>
            <person name="Henrissat B."/>
            <person name="Hsieh H.M."/>
            <person name="Youens-Clark K."/>
            <person name="Lutzoni F."/>
            <person name="Miadlikowska J."/>
            <person name="Eastwood D.C."/>
            <person name="Hamelin R.C."/>
            <person name="Grigoriev I.V."/>
            <person name="U'Ren J.M."/>
        </authorList>
    </citation>
    <scope>NUCLEOTIDE SEQUENCE [LARGE SCALE GENOMIC DNA]</scope>
    <source>
        <strain evidence="1 2">CBS 119005</strain>
    </source>
</reference>
<accession>A0ACB9YSB4</accession>
<gene>
    <name evidence="1" type="ORF">F4820DRAFT_464208</name>
</gene>
<dbReference type="EMBL" id="MU393539">
    <property type="protein sequence ID" value="KAI4861869.1"/>
    <property type="molecule type" value="Genomic_DNA"/>
</dbReference>
<protein>
    <submittedName>
        <fullName evidence="1">Uncharacterized protein</fullName>
    </submittedName>
</protein>
<sequence>MSVHFKSRMLNLKDRLSISDNSWGMLKAYDDFKTSRIDEGELGRKVRLSPNSRASMIDTLLQCVQIMNDQPDERKHCLDIIAALGEMIKMRDQPVESLSFLFMKLPKELRHMCYDLYIDSHIKNKAVTSVVPMADKTRDGCACVPHSPYRSWAVLKFDLARTSKQVREEFLTVFYQRFVFSFHCACEMGYHLEHNPLLKKEVRNIKFHWAGPTAHTSISLLRKMELQSLRVIISKETGKYLSAKEQEFRRYFHPKKGYHNCLTETLGIEELMALRGIQVVQVIHANRSTSQLRTDAERHALECLLRDKVTRPREEDDEE</sequence>
<evidence type="ECO:0000313" key="2">
    <source>
        <dbReference type="Proteomes" id="UP001497700"/>
    </source>
</evidence>
<keyword evidence="2" id="KW-1185">Reference proteome</keyword>